<dbReference type="InterPro" id="IPR037519">
    <property type="entry name" value="LITAF_fam"/>
</dbReference>
<dbReference type="InterPro" id="IPR006629">
    <property type="entry name" value="LITAF"/>
</dbReference>
<dbReference type="AlphaFoldDB" id="A0A9Q1JWN1"/>
<dbReference type="GO" id="GO:0016020">
    <property type="term" value="C:membrane"/>
    <property type="evidence" value="ECO:0007669"/>
    <property type="project" value="UniProtKB-SubCell"/>
</dbReference>
<dbReference type="Pfam" id="PF10601">
    <property type="entry name" value="zf-LITAF-like"/>
    <property type="match status" value="1"/>
</dbReference>
<keyword evidence="3" id="KW-0479">Metal-binding</keyword>
<dbReference type="Proteomes" id="UP001153076">
    <property type="component" value="Unassembled WGS sequence"/>
</dbReference>
<organism evidence="8 9">
    <name type="scientific">Carnegiea gigantea</name>
    <dbReference type="NCBI Taxonomy" id="171969"/>
    <lineage>
        <taxon>Eukaryota</taxon>
        <taxon>Viridiplantae</taxon>
        <taxon>Streptophyta</taxon>
        <taxon>Embryophyta</taxon>
        <taxon>Tracheophyta</taxon>
        <taxon>Spermatophyta</taxon>
        <taxon>Magnoliopsida</taxon>
        <taxon>eudicotyledons</taxon>
        <taxon>Gunneridae</taxon>
        <taxon>Pentapetalae</taxon>
        <taxon>Caryophyllales</taxon>
        <taxon>Cactineae</taxon>
        <taxon>Cactaceae</taxon>
        <taxon>Cactoideae</taxon>
        <taxon>Echinocereeae</taxon>
        <taxon>Carnegiea</taxon>
    </lineage>
</organism>
<reference evidence="8" key="1">
    <citation type="submission" date="2022-04" db="EMBL/GenBank/DDBJ databases">
        <title>Carnegiea gigantea Genome sequencing and assembly v2.</title>
        <authorList>
            <person name="Copetti D."/>
            <person name="Sanderson M.J."/>
            <person name="Burquez A."/>
            <person name="Wojciechowski M.F."/>
        </authorList>
    </citation>
    <scope>NUCLEOTIDE SEQUENCE</scope>
    <source>
        <strain evidence="8">SGP5-SGP5p</strain>
        <tissue evidence="8">Aerial part</tissue>
    </source>
</reference>
<evidence type="ECO:0000256" key="4">
    <source>
        <dbReference type="ARBA" id="ARBA00022833"/>
    </source>
</evidence>
<evidence type="ECO:0000313" key="8">
    <source>
        <dbReference type="EMBL" id="KAJ8432276.1"/>
    </source>
</evidence>
<dbReference type="SMART" id="SM00714">
    <property type="entry name" value="LITAF"/>
    <property type="match status" value="1"/>
</dbReference>
<dbReference type="OrthoDB" id="1882956at2759"/>
<sequence>MAAEEEKPAPVLGIPYGGGGGFRWGETAMYRPISQGGAEGEFHVGWNPYQAGMIPPNAIFGDPKGVPIHQTIFRDTPAPFDCVFCGNSGLTHVRSGPSLAAFVGCMTTMMVGFCFLLPSMDWLWHKYHYCPNCGEKVGEFEKSDPCIVADPPNWVQRSFALTS</sequence>
<evidence type="ECO:0000256" key="3">
    <source>
        <dbReference type="ARBA" id="ARBA00022723"/>
    </source>
</evidence>
<keyword evidence="5 6" id="KW-0472">Membrane</keyword>
<dbReference type="PROSITE" id="PS51837">
    <property type="entry name" value="LITAF"/>
    <property type="match status" value="1"/>
</dbReference>
<feature type="transmembrane region" description="Helical" evidence="6">
    <location>
        <begin position="99"/>
        <end position="117"/>
    </location>
</feature>
<evidence type="ECO:0000256" key="2">
    <source>
        <dbReference type="ARBA" id="ARBA00005975"/>
    </source>
</evidence>
<evidence type="ECO:0000256" key="6">
    <source>
        <dbReference type="SAM" id="Phobius"/>
    </source>
</evidence>
<evidence type="ECO:0000259" key="7">
    <source>
        <dbReference type="PROSITE" id="PS51837"/>
    </source>
</evidence>
<keyword evidence="4" id="KW-0862">Zinc</keyword>
<dbReference type="PANTHER" id="PTHR23292:SF6">
    <property type="entry name" value="FI16602P1-RELATED"/>
    <property type="match status" value="1"/>
</dbReference>
<dbReference type="EMBL" id="JAKOGI010000620">
    <property type="protein sequence ID" value="KAJ8432276.1"/>
    <property type="molecule type" value="Genomic_DNA"/>
</dbReference>
<comment type="subcellular location">
    <subcellularLocation>
        <location evidence="1">Membrane</location>
        <topology evidence="1">Peripheral membrane protein</topology>
    </subcellularLocation>
</comment>
<comment type="caution">
    <text evidence="8">The sequence shown here is derived from an EMBL/GenBank/DDBJ whole genome shotgun (WGS) entry which is preliminary data.</text>
</comment>
<feature type="domain" description="LITAF" evidence="7">
    <location>
        <begin position="62"/>
        <end position="142"/>
    </location>
</feature>
<dbReference type="GO" id="GO:0008270">
    <property type="term" value="F:zinc ion binding"/>
    <property type="evidence" value="ECO:0007669"/>
    <property type="project" value="TreeGrafter"/>
</dbReference>
<comment type="similarity">
    <text evidence="2">Belongs to the CDIP1/LITAF family.</text>
</comment>
<evidence type="ECO:0000313" key="9">
    <source>
        <dbReference type="Proteomes" id="UP001153076"/>
    </source>
</evidence>
<keyword evidence="6" id="KW-1133">Transmembrane helix</keyword>
<evidence type="ECO:0000256" key="1">
    <source>
        <dbReference type="ARBA" id="ARBA00004170"/>
    </source>
</evidence>
<proteinExistence type="inferred from homology"/>
<evidence type="ECO:0000256" key="5">
    <source>
        <dbReference type="ARBA" id="ARBA00023136"/>
    </source>
</evidence>
<keyword evidence="6" id="KW-0812">Transmembrane</keyword>
<name>A0A9Q1JWN1_9CARY</name>
<protein>
    <recommendedName>
        <fullName evidence="7">LITAF domain-containing protein</fullName>
    </recommendedName>
</protein>
<dbReference type="PANTHER" id="PTHR23292">
    <property type="entry name" value="LIPOPOLYSACCHARIDE-INDUCED TUMOR NECROSIS FACTOR-ALPHA FACTOR"/>
    <property type="match status" value="1"/>
</dbReference>
<keyword evidence="9" id="KW-1185">Reference proteome</keyword>
<gene>
    <name evidence="8" type="ORF">Cgig2_028538</name>
</gene>
<accession>A0A9Q1JWN1</accession>